<keyword evidence="1" id="KW-0175">Coiled coil</keyword>
<protein>
    <submittedName>
        <fullName evidence="3">Uncharacterized protein</fullName>
    </submittedName>
</protein>
<gene>
    <name evidence="3" type="ORF">ACFQJ9_05425</name>
</gene>
<reference evidence="3 4" key="1">
    <citation type="journal article" date="2019" name="Int. J. Syst. Evol. Microbiol.">
        <title>The Global Catalogue of Microorganisms (GCM) 10K type strain sequencing project: providing services to taxonomists for standard genome sequencing and annotation.</title>
        <authorList>
            <consortium name="The Broad Institute Genomics Platform"/>
            <consortium name="The Broad Institute Genome Sequencing Center for Infectious Disease"/>
            <person name="Wu L."/>
            <person name="Ma J."/>
        </authorList>
    </citation>
    <scope>NUCLEOTIDE SEQUENCE [LARGE SCALE GENOMIC DNA]</scope>
    <source>
        <strain evidence="3 4">XZGYJ-43</strain>
    </source>
</reference>
<evidence type="ECO:0000256" key="1">
    <source>
        <dbReference type="SAM" id="Coils"/>
    </source>
</evidence>
<dbReference type="RefSeq" id="WP_279528823.1">
    <property type="nucleotide sequence ID" value="NZ_CP122312.1"/>
</dbReference>
<evidence type="ECO:0000313" key="3">
    <source>
        <dbReference type="EMBL" id="MFC7198866.1"/>
    </source>
</evidence>
<organism evidence="3 4">
    <name type="scientific">Halospeciosus flavus</name>
    <dbReference type="NCBI Taxonomy" id="3032283"/>
    <lineage>
        <taxon>Archaea</taxon>
        <taxon>Methanobacteriati</taxon>
        <taxon>Methanobacteriota</taxon>
        <taxon>Stenosarchaea group</taxon>
        <taxon>Halobacteria</taxon>
        <taxon>Halobacteriales</taxon>
        <taxon>Halobacteriaceae</taxon>
        <taxon>Halospeciosus</taxon>
    </lineage>
</organism>
<dbReference type="AlphaFoldDB" id="A0ABD5Z118"/>
<accession>A0ABD5Z118</accession>
<dbReference type="EMBL" id="JBHTAR010000011">
    <property type="protein sequence ID" value="MFC7198866.1"/>
    <property type="molecule type" value="Genomic_DNA"/>
</dbReference>
<name>A0ABD5Z118_9EURY</name>
<dbReference type="Proteomes" id="UP001596447">
    <property type="component" value="Unassembled WGS sequence"/>
</dbReference>
<proteinExistence type="predicted"/>
<evidence type="ECO:0000256" key="2">
    <source>
        <dbReference type="SAM" id="MobiDB-lite"/>
    </source>
</evidence>
<sequence length="186" mass="20502">MSDDNGAAADESVDLDPEAFVDYCRTQAGLLVGRAEELGTEVDALIDELETLSTDVAERLERHQAELDASEEAAVEEETVEAAIRETEDLQADMETKRATLTEKQERLSDVRDLASAYTDLADDLESEDVDGREAMRRVVFFEAKRDAPAYFEDRQTVYEAATGDEEEAGATESDAIEVVEPDELG</sequence>
<comment type="caution">
    <text evidence="3">The sequence shown here is derived from an EMBL/GenBank/DDBJ whole genome shotgun (WGS) entry which is preliminary data.</text>
</comment>
<feature type="coiled-coil region" evidence="1">
    <location>
        <begin position="35"/>
        <end position="107"/>
    </location>
</feature>
<feature type="region of interest" description="Disordered" evidence="2">
    <location>
        <begin position="160"/>
        <end position="186"/>
    </location>
</feature>
<evidence type="ECO:0000313" key="4">
    <source>
        <dbReference type="Proteomes" id="UP001596447"/>
    </source>
</evidence>
<feature type="compositionally biased region" description="Acidic residues" evidence="2">
    <location>
        <begin position="163"/>
        <end position="186"/>
    </location>
</feature>
<keyword evidence="4" id="KW-1185">Reference proteome</keyword>